<dbReference type="AlphaFoldDB" id="A0A9C6WT85"/>
<evidence type="ECO:0000313" key="10">
    <source>
        <dbReference type="Proteomes" id="UP000515211"/>
    </source>
</evidence>
<comment type="similarity">
    <text evidence="3">Belongs to the HARBI1 family.</text>
</comment>
<feature type="domain" description="DDE Tnp4" evidence="9">
    <location>
        <begin position="8"/>
        <end position="169"/>
    </location>
</feature>
<keyword evidence="7" id="KW-0539">Nucleus</keyword>
<evidence type="ECO:0000256" key="4">
    <source>
        <dbReference type="ARBA" id="ARBA00022722"/>
    </source>
</evidence>
<proteinExistence type="inferred from homology"/>
<dbReference type="InterPro" id="IPR027806">
    <property type="entry name" value="HARBI1_dom"/>
</dbReference>
<evidence type="ECO:0000259" key="9">
    <source>
        <dbReference type="Pfam" id="PF13359"/>
    </source>
</evidence>
<dbReference type="GeneID" id="110279733"/>
<comment type="cofactor">
    <cofactor evidence="1">
        <name>a divalent metal cation</name>
        <dbReference type="ChEBI" id="CHEBI:60240"/>
    </cofactor>
</comment>
<feature type="region of interest" description="Disordered" evidence="8">
    <location>
        <begin position="195"/>
        <end position="218"/>
    </location>
</feature>
<dbReference type="GO" id="GO:0016787">
    <property type="term" value="F:hydrolase activity"/>
    <property type="evidence" value="ECO:0007669"/>
    <property type="project" value="UniProtKB-KW"/>
</dbReference>
<accession>A0A9C6WT85</accession>
<name>A0A9C6WT85_ARADU</name>
<dbReference type="Proteomes" id="UP000515211">
    <property type="component" value="Chromosome 4"/>
</dbReference>
<keyword evidence="6" id="KW-0378">Hydrolase</keyword>
<dbReference type="KEGG" id="adu:110279733"/>
<dbReference type="PANTHER" id="PTHR22930:SF281">
    <property type="entry name" value="NUCLEASE"/>
    <property type="match status" value="1"/>
</dbReference>
<dbReference type="GO" id="GO:0046872">
    <property type="term" value="F:metal ion binding"/>
    <property type="evidence" value="ECO:0007669"/>
    <property type="project" value="UniProtKB-KW"/>
</dbReference>
<keyword evidence="4" id="KW-0540">Nuclease</keyword>
<keyword evidence="10" id="KW-1185">Reference proteome</keyword>
<dbReference type="RefSeq" id="XP_052117199.1">
    <property type="nucleotide sequence ID" value="XM_052261239.1"/>
</dbReference>
<comment type="subcellular location">
    <subcellularLocation>
        <location evidence="2">Nucleus</location>
    </subcellularLocation>
</comment>
<evidence type="ECO:0000256" key="1">
    <source>
        <dbReference type="ARBA" id="ARBA00001968"/>
    </source>
</evidence>
<protein>
    <submittedName>
        <fullName evidence="11">Protein ALP1-like</fullName>
    </submittedName>
</protein>
<sequence>MEMVQGALDGTYIDVTVPEEDKSRYRTRKGKISTNVLGVCNRDMNFVYVLSGWEGSASDSRVLRDAISRRNNLKIPIGNYYLVDAGYTNCKGFLAPYRQTRYHVQEWAYGRNAPRNFREYFNKKHSSARNIIERCFGLLKKRWAILRSPCFYQIKTQNKIIIACCLLQNFIRLNMDSNPEEDISLENEQVLIGEEHGDNQDGDDEMIDSVEGSNEWTV</sequence>
<keyword evidence="5" id="KW-0479">Metal-binding</keyword>
<organism evidence="10 11">
    <name type="scientific">Arachis duranensis</name>
    <name type="common">Wild peanut</name>
    <dbReference type="NCBI Taxonomy" id="130453"/>
    <lineage>
        <taxon>Eukaryota</taxon>
        <taxon>Viridiplantae</taxon>
        <taxon>Streptophyta</taxon>
        <taxon>Embryophyta</taxon>
        <taxon>Tracheophyta</taxon>
        <taxon>Spermatophyta</taxon>
        <taxon>Magnoliopsida</taxon>
        <taxon>eudicotyledons</taxon>
        <taxon>Gunneridae</taxon>
        <taxon>Pentapetalae</taxon>
        <taxon>rosids</taxon>
        <taxon>fabids</taxon>
        <taxon>Fabales</taxon>
        <taxon>Fabaceae</taxon>
        <taxon>Papilionoideae</taxon>
        <taxon>50 kb inversion clade</taxon>
        <taxon>dalbergioids sensu lato</taxon>
        <taxon>Dalbergieae</taxon>
        <taxon>Pterocarpus clade</taxon>
        <taxon>Arachis</taxon>
    </lineage>
</organism>
<evidence type="ECO:0000256" key="8">
    <source>
        <dbReference type="SAM" id="MobiDB-lite"/>
    </source>
</evidence>
<gene>
    <name evidence="11" type="primary">LOC110279733</name>
</gene>
<dbReference type="InterPro" id="IPR045249">
    <property type="entry name" value="HARBI1-like"/>
</dbReference>
<dbReference type="Pfam" id="PF13359">
    <property type="entry name" value="DDE_Tnp_4"/>
    <property type="match status" value="1"/>
</dbReference>
<evidence type="ECO:0000256" key="2">
    <source>
        <dbReference type="ARBA" id="ARBA00004123"/>
    </source>
</evidence>
<evidence type="ECO:0000256" key="5">
    <source>
        <dbReference type="ARBA" id="ARBA00022723"/>
    </source>
</evidence>
<dbReference type="GO" id="GO:0004518">
    <property type="term" value="F:nuclease activity"/>
    <property type="evidence" value="ECO:0007669"/>
    <property type="project" value="UniProtKB-KW"/>
</dbReference>
<evidence type="ECO:0000256" key="6">
    <source>
        <dbReference type="ARBA" id="ARBA00022801"/>
    </source>
</evidence>
<evidence type="ECO:0000256" key="7">
    <source>
        <dbReference type="ARBA" id="ARBA00023242"/>
    </source>
</evidence>
<evidence type="ECO:0000313" key="11">
    <source>
        <dbReference type="RefSeq" id="XP_052117199.1"/>
    </source>
</evidence>
<dbReference type="GO" id="GO:0005634">
    <property type="term" value="C:nucleus"/>
    <property type="evidence" value="ECO:0007669"/>
    <property type="project" value="UniProtKB-SubCell"/>
</dbReference>
<dbReference type="PANTHER" id="PTHR22930">
    <property type="match status" value="1"/>
</dbReference>
<evidence type="ECO:0000256" key="3">
    <source>
        <dbReference type="ARBA" id="ARBA00006958"/>
    </source>
</evidence>
<reference evidence="10" key="1">
    <citation type="journal article" date="2016" name="Nat. Genet.">
        <title>The genome sequences of Arachis duranensis and Arachis ipaensis, the diploid ancestors of cultivated peanut.</title>
        <authorList>
            <person name="Bertioli D.J."/>
            <person name="Cannon S.B."/>
            <person name="Froenicke L."/>
            <person name="Huang G."/>
            <person name="Farmer A.D."/>
            <person name="Cannon E.K."/>
            <person name="Liu X."/>
            <person name="Gao D."/>
            <person name="Clevenger J."/>
            <person name="Dash S."/>
            <person name="Ren L."/>
            <person name="Moretzsohn M.C."/>
            <person name="Shirasawa K."/>
            <person name="Huang W."/>
            <person name="Vidigal B."/>
            <person name="Abernathy B."/>
            <person name="Chu Y."/>
            <person name="Niederhuth C.E."/>
            <person name="Umale P."/>
            <person name="Araujo A.C."/>
            <person name="Kozik A."/>
            <person name="Kim K.D."/>
            <person name="Burow M.D."/>
            <person name="Varshney R.K."/>
            <person name="Wang X."/>
            <person name="Zhang X."/>
            <person name="Barkley N."/>
            <person name="Guimaraes P.M."/>
            <person name="Isobe S."/>
            <person name="Guo B."/>
            <person name="Liao B."/>
            <person name="Stalker H.T."/>
            <person name="Schmitz R.J."/>
            <person name="Scheffler B.E."/>
            <person name="Leal-Bertioli S.C."/>
            <person name="Xun X."/>
            <person name="Jackson S.A."/>
            <person name="Michelmore R."/>
            <person name="Ozias-Akins P."/>
        </authorList>
    </citation>
    <scope>NUCLEOTIDE SEQUENCE [LARGE SCALE GENOMIC DNA]</scope>
    <source>
        <strain evidence="10">cv. V14167</strain>
    </source>
</reference>
<reference evidence="11" key="2">
    <citation type="submission" date="2025-08" db="UniProtKB">
        <authorList>
            <consortium name="RefSeq"/>
        </authorList>
    </citation>
    <scope>IDENTIFICATION</scope>
    <source>
        <tissue evidence="11">Whole plant</tissue>
    </source>
</reference>